<evidence type="ECO:0000259" key="8">
    <source>
        <dbReference type="PROSITE" id="PS51384"/>
    </source>
</evidence>
<comment type="subcellular location">
    <subcellularLocation>
        <location evidence="1">Membrane</location>
        <topology evidence="1">Multi-pass membrane protein</topology>
    </subcellularLocation>
</comment>
<dbReference type="PANTHER" id="PTHR11972">
    <property type="entry name" value="NADPH OXIDASE"/>
    <property type="match status" value="1"/>
</dbReference>
<dbReference type="InterPro" id="IPR050369">
    <property type="entry name" value="RBOH/FRE"/>
</dbReference>
<keyword evidence="2 7" id="KW-0812">Transmembrane</keyword>
<evidence type="ECO:0000256" key="3">
    <source>
        <dbReference type="ARBA" id="ARBA00022989"/>
    </source>
</evidence>
<dbReference type="Pfam" id="PF01794">
    <property type="entry name" value="Ferric_reduct"/>
    <property type="match status" value="1"/>
</dbReference>
<dbReference type="AlphaFoldDB" id="A0A6T7H5I0"/>
<evidence type="ECO:0000256" key="5">
    <source>
        <dbReference type="ARBA" id="ARBA00023136"/>
    </source>
</evidence>
<proteinExistence type="predicted"/>
<dbReference type="InterPro" id="IPR013130">
    <property type="entry name" value="Fe3_Rdtase_TM_dom"/>
</dbReference>
<accession>A0A6T7H5I0</accession>
<name>A0A6T7H5I0_9STRA</name>
<dbReference type="Gene3D" id="2.40.30.10">
    <property type="entry name" value="Translation factors"/>
    <property type="match status" value="1"/>
</dbReference>
<dbReference type="PROSITE" id="PS51384">
    <property type="entry name" value="FAD_FR"/>
    <property type="match status" value="1"/>
</dbReference>
<gene>
    <name evidence="9" type="ORF">ASEP1449_LOCUS6967</name>
    <name evidence="10" type="ORF">ASEP1449_LOCUS6968</name>
</gene>
<evidence type="ECO:0000256" key="4">
    <source>
        <dbReference type="ARBA" id="ARBA00023002"/>
    </source>
</evidence>
<dbReference type="InterPro" id="IPR017938">
    <property type="entry name" value="Riboflavin_synthase-like_b-brl"/>
</dbReference>
<feature type="region of interest" description="Disordered" evidence="6">
    <location>
        <begin position="1"/>
        <end position="23"/>
    </location>
</feature>
<dbReference type="CDD" id="cd06186">
    <property type="entry name" value="NOX_Duox_like_FAD_NADP"/>
    <property type="match status" value="1"/>
</dbReference>
<feature type="transmembrane region" description="Helical" evidence="7">
    <location>
        <begin position="98"/>
        <end position="117"/>
    </location>
</feature>
<dbReference type="EMBL" id="HBHQ01010361">
    <property type="protein sequence ID" value="CAD9815142.1"/>
    <property type="molecule type" value="Transcribed_RNA"/>
</dbReference>
<dbReference type="Pfam" id="PF08030">
    <property type="entry name" value="NAD_binding_6"/>
    <property type="match status" value="1"/>
</dbReference>
<dbReference type="SUPFAM" id="SSF63380">
    <property type="entry name" value="Riboflavin synthase domain-like"/>
    <property type="match status" value="1"/>
</dbReference>
<evidence type="ECO:0000256" key="2">
    <source>
        <dbReference type="ARBA" id="ARBA00022692"/>
    </source>
</evidence>
<keyword evidence="3 7" id="KW-1133">Transmembrane helix</keyword>
<dbReference type="InterPro" id="IPR013121">
    <property type="entry name" value="Fe_red_NAD-bd_6"/>
</dbReference>
<evidence type="ECO:0000313" key="9">
    <source>
        <dbReference type="EMBL" id="CAD9815141.1"/>
    </source>
</evidence>
<dbReference type="Gene3D" id="3.40.50.80">
    <property type="entry name" value="Nucleotide-binding domain of ferredoxin-NADP reductase (FNR) module"/>
    <property type="match status" value="1"/>
</dbReference>
<feature type="transmembrane region" description="Helical" evidence="7">
    <location>
        <begin position="73"/>
        <end position="91"/>
    </location>
</feature>
<feature type="transmembrane region" description="Helical" evidence="7">
    <location>
        <begin position="129"/>
        <end position="150"/>
    </location>
</feature>
<dbReference type="SFLD" id="SFLDS00052">
    <property type="entry name" value="Ferric_Reductase_Domain"/>
    <property type="match status" value="1"/>
</dbReference>
<evidence type="ECO:0000256" key="7">
    <source>
        <dbReference type="SAM" id="Phobius"/>
    </source>
</evidence>
<dbReference type="InterPro" id="IPR017927">
    <property type="entry name" value="FAD-bd_FR_type"/>
</dbReference>
<reference evidence="9" key="1">
    <citation type="submission" date="2021-01" db="EMBL/GenBank/DDBJ databases">
        <authorList>
            <person name="Corre E."/>
            <person name="Pelletier E."/>
            <person name="Niang G."/>
            <person name="Scheremetjew M."/>
            <person name="Finn R."/>
            <person name="Kale V."/>
            <person name="Holt S."/>
            <person name="Cochrane G."/>
            <person name="Meng A."/>
            <person name="Brown T."/>
            <person name="Cohen L."/>
        </authorList>
    </citation>
    <scope>NUCLEOTIDE SEQUENCE</scope>
    <source>
        <strain evidence="9">CCMP2084</strain>
    </source>
</reference>
<organism evidence="9">
    <name type="scientific">Attheya septentrionalis</name>
    <dbReference type="NCBI Taxonomy" id="420275"/>
    <lineage>
        <taxon>Eukaryota</taxon>
        <taxon>Sar</taxon>
        <taxon>Stramenopiles</taxon>
        <taxon>Ochrophyta</taxon>
        <taxon>Bacillariophyta</taxon>
        <taxon>Coscinodiscophyceae</taxon>
        <taxon>Chaetocerotophycidae</taxon>
        <taxon>Chaetocerotales</taxon>
        <taxon>Attheyaceae</taxon>
        <taxon>Attheya</taxon>
    </lineage>
</organism>
<dbReference type="SUPFAM" id="SSF52343">
    <property type="entry name" value="Ferredoxin reductase-like, C-terminal NADP-linked domain"/>
    <property type="match status" value="1"/>
</dbReference>
<dbReference type="InterPro" id="IPR039261">
    <property type="entry name" value="FNR_nucleotide-bd"/>
</dbReference>
<evidence type="ECO:0000256" key="6">
    <source>
        <dbReference type="SAM" id="MobiDB-lite"/>
    </source>
</evidence>
<evidence type="ECO:0000313" key="10">
    <source>
        <dbReference type="EMBL" id="CAD9815142.1"/>
    </source>
</evidence>
<dbReference type="GO" id="GO:0005886">
    <property type="term" value="C:plasma membrane"/>
    <property type="evidence" value="ECO:0007669"/>
    <property type="project" value="TreeGrafter"/>
</dbReference>
<dbReference type="Pfam" id="PF08022">
    <property type="entry name" value="FAD_binding_8"/>
    <property type="match status" value="1"/>
</dbReference>
<dbReference type="GO" id="GO:0016491">
    <property type="term" value="F:oxidoreductase activity"/>
    <property type="evidence" value="ECO:0007669"/>
    <property type="project" value="UniProtKB-KW"/>
</dbReference>
<feature type="transmembrane region" description="Helical" evidence="7">
    <location>
        <begin position="162"/>
        <end position="183"/>
    </location>
</feature>
<dbReference type="PANTHER" id="PTHR11972:SF55">
    <property type="entry name" value="FERRIC REDUCTASE"/>
    <property type="match status" value="1"/>
</dbReference>
<dbReference type="EMBL" id="HBHQ01010360">
    <property type="protein sequence ID" value="CAD9815141.1"/>
    <property type="molecule type" value="Transcribed_RNA"/>
</dbReference>
<protein>
    <recommendedName>
        <fullName evidence="8">FAD-binding FR-type domain-containing protein</fullName>
    </recommendedName>
</protein>
<keyword evidence="4" id="KW-0560">Oxidoreductase</keyword>
<dbReference type="SFLD" id="SFLDG01168">
    <property type="entry name" value="Ferric_reductase_subgroup_(FRE"/>
    <property type="match status" value="1"/>
</dbReference>
<dbReference type="InterPro" id="IPR013112">
    <property type="entry name" value="FAD-bd_8"/>
</dbReference>
<feature type="transmembrane region" description="Helical" evidence="7">
    <location>
        <begin position="279"/>
        <end position="301"/>
    </location>
</feature>
<feature type="transmembrane region" description="Helical" evidence="7">
    <location>
        <begin position="253"/>
        <end position="272"/>
    </location>
</feature>
<feature type="domain" description="FAD-binding FR-type" evidence="8">
    <location>
        <begin position="321"/>
        <end position="422"/>
    </location>
</feature>
<evidence type="ECO:0000256" key="1">
    <source>
        <dbReference type="ARBA" id="ARBA00004141"/>
    </source>
</evidence>
<sequence>MSSLEIETPVSVGGNNGKHGNGETEPFVPYETTSIDTPVLHFAVQPCVDFLNPFLRMFYKFRWAVSYPLGQRIFPKFVPACACIPVIGWIPYMTAGELLSLIPLVGVFVWGYITTFVNHDVSGSGTVASVPLVIAFLTASKSDSVFSFLLGVPFERMINWHLAWSLLSVCLGCFHYYVCYAFSSEDDEDRVRSLLLSSPSEDDVFASSNNMYSAMSDDAMHRDLSGDDSQYALYGPTPDFVKFSFDGGTNQSGTLLVLALIAIVSPALVPWIRRLFFELFYHSHVILALAIIVFGLMHGVGIMGLPLAFWVLDLVMRYVIMAYVRYPHKANIQLLPADVIQLSFPKPPEFEYNPGQFVQICIPALSFLQFHPFSLSSAPHQDMVTIHIRVLGNWTNRLKTLASKVEEVDMWMEGPYGSLSVDLDNAERYKMVLLLSGGIGITPMQSICNSLIHQHTQIGRPLKKLYFVWSVRDEDMVDALHDDEEGGTTIPGRHNLNKSVDRLGTTRFQPDLLERVNLVDSFRIPKTTAANKNNSKNSTDADDMVETVLKETNGTMDNFLHTEFYLTSKKAKDGMVPSPYIFMGRPNVPAIFAKMKKSALAQGESRVAVCVCGPSPLVSACREASRQQSGGGVTFDFHYETFEF</sequence>
<keyword evidence="5 7" id="KW-0472">Membrane</keyword>